<accession>A0A8X6RT44</accession>
<comment type="caution">
    <text evidence="1">The sequence shown here is derived from an EMBL/GenBank/DDBJ whole genome shotgun (WGS) entry which is preliminary data.</text>
</comment>
<name>A0A8X6RT44_TRICX</name>
<evidence type="ECO:0000313" key="2">
    <source>
        <dbReference type="Proteomes" id="UP000887159"/>
    </source>
</evidence>
<dbReference type="Gene3D" id="3.30.420.10">
    <property type="entry name" value="Ribonuclease H-like superfamily/Ribonuclease H"/>
    <property type="match status" value="1"/>
</dbReference>
<gene>
    <name evidence="1" type="primary">X975_14933</name>
    <name evidence="1" type="ORF">TNCV_4001481</name>
</gene>
<sequence length="133" mass="15214">MVPNVVGYLKHMWDNVSLFVDSSFVLVLDDARSRFSATTDSQRQLIWEEVGTQFQLGNIKERGGHDGPGVVAWGVIMLNGWTELHVFDRCLVIGDRYCKEVIHPHVRWLRGAIGLYFVFMDDNAQPHRDADVQ</sequence>
<dbReference type="GO" id="GO:0003676">
    <property type="term" value="F:nucleic acid binding"/>
    <property type="evidence" value="ECO:0007669"/>
    <property type="project" value="InterPro"/>
</dbReference>
<reference evidence="1" key="1">
    <citation type="submission" date="2020-08" db="EMBL/GenBank/DDBJ databases">
        <title>Multicomponent nature underlies the extraordinary mechanical properties of spider dragline silk.</title>
        <authorList>
            <person name="Kono N."/>
            <person name="Nakamura H."/>
            <person name="Mori M."/>
            <person name="Yoshida Y."/>
            <person name="Ohtoshi R."/>
            <person name="Malay A.D."/>
            <person name="Moran D.A.P."/>
            <person name="Tomita M."/>
            <person name="Numata K."/>
            <person name="Arakawa K."/>
        </authorList>
    </citation>
    <scope>NUCLEOTIDE SEQUENCE</scope>
</reference>
<dbReference type="AlphaFoldDB" id="A0A8X6RT44"/>
<dbReference type="Proteomes" id="UP000887159">
    <property type="component" value="Unassembled WGS sequence"/>
</dbReference>
<dbReference type="EMBL" id="BMAU01021202">
    <property type="protein sequence ID" value="GFX98379.1"/>
    <property type="molecule type" value="Genomic_DNA"/>
</dbReference>
<evidence type="ECO:0000313" key="1">
    <source>
        <dbReference type="EMBL" id="GFX98379.1"/>
    </source>
</evidence>
<protein>
    <submittedName>
        <fullName evidence="1">Transposable element Tcb2 transposase</fullName>
    </submittedName>
</protein>
<dbReference type="InterPro" id="IPR036397">
    <property type="entry name" value="RNaseH_sf"/>
</dbReference>
<keyword evidence="2" id="KW-1185">Reference proteome</keyword>
<organism evidence="1 2">
    <name type="scientific">Trichonephila clavipes</name>
    <name type="common">Golden silk orbweaver</name>
    <name type="synonym">Nephila clavipes</name>
    <dbReference type="NCBI Taxonomy" id="2585209"/>
    <lineage>
        <taxon>Eukaryota</taxon>
        <taxon>Metazoa</taxon>
        <taxon>Ecdysozoa</taxon>
        <taxon>Arthropoda</taxon>
        <taxon>Chelicerata</taxon>
        <taxon>Arachnida</taxon>
        <taxon>Araneae</taxon>
        <taxon>Araneomorphae</taxon>
        <taxon>Entelegynae</taxon>
        <taxon>Araneoidea</taxon>
        <taxon>Nephilidae</taxon>
        <taxon>Trichonephila</taxon>
    </lineage>
</organism>
<proteinExistence type="predicted"/>